<gene>
    <name evidence="1" type="ORF">GMARGA_LOCUS39204</name>
</gene>
<dbReference type="Gene3D" id="1.10.150.50">
    <property type="entry name" value="Transcription Factor, Ets-1"/>
    <property type="match status" value="1"/>
</dbReference>
<name>A0ABN7X5B4_GIGMA</name>
<dbReference type="EMBL" id="CAJVQB010092267">
    <property type="protein sequence ID" value="CAG8848491.1"/>
    <property type="molecule type" value="Genomic_DNA"/>
</dbReference>
<dbReference type="InterPro" id="IPR013761">
    <property type="entry name" value="SAM/pointed_sf"/>
</dbReference>
<sequence>MSLESSGTLNNEETLLHMIKKYNTNELIEYLQNKDPKLDNDDFTIICKEKIAGLDFFDLIKEEFQSIGLLLGPATRLVKLITEIKKLKVSPHELRQQNHDLKQL</sequence>
<feature type="non-terminal residue" evidence="1">
    <location>
        <position position="104"/>
    </location>
</feature>
<dbReference type="Proteomes" id="UP000789901">
    <property type="component" value="Unassembled WGS sequence"/>
</dbReference>
<accession>A0ABN7X5B4</accession>
<keyword evidence="2" id="KW-1185">Reference proteome</keyword>
<proteinExistence type="predicted"/>
<evidence type="ECO:0000313" key="1">
    <source>
        <dbReference type="EMBL" id="CAG8848491.1"/>
    </source>
</evidence>
<evidence type="ECO:0000313" key="2">
    <source>
        <dbReference type="Proteomes" id="UP000789901"/>
    </source>
</evidence>
<organism evidence="1 2">
    <name type="scientific">Gigaspora margarita</name>
    <dbReference type="NCBI Taxonomy" id="4874"/>
    <lineage>
        <taxon>Eukaryota</taxon>
        <taxon>Fungi</taxon>
        <taxon>Fungi incertae sedis</taxon>
        <taxon>Mucoromycota</taxon>
        <taxon>Glomeromycotina</taxon>
        <taxon>Glomeromycetes</taxon>
        <taxon>Diversisporales</taxon>
        <taxon>Gigasporaceae</taxon>
        <taxon>Gigaspora</taxon>
    </lineage>
</organism>
<reference evidence="1 2" key="1">
    <citation type="submission" date="2021-06" db="EMBL/GenBank/DDBJ databases">
        <authorList>
            <person name="Kallberg Y."/>
            <person name="Tangrot J."/>
            <person name="Rosling A."/>
        </authorList>
    </citation>
    <scope>NUCLEOTIDE SEQUENCE [LARGE SCALE GENOMIC DNA]</scope>
    <source>
        <strain evidence="1 2">120-4 pot B 10/14</strain>
    </source>
</reference>
<protein>
    <submittedName>
        <fullName evidence="1">38876_t:CDS:1</fullName>
    </submittedName>
</protein>
<comment type="caution">
    <text evidence="1">The sequence shown here is derived from an EMBL/GenBank/DDBJ whole genome shotgun (WGS) entry which is preliminary data.</text>
</comment>